<feature type="compositionally biased region" description="Pro residues" evidence="1">
    <location>
        <begin position="115"/>
        <end position="124"/>
    </location>
</feature>
<sequence>MSTVPYYTDQALANLPASFDIARRDDFFGFSNPMQAIESIAPTPRNPDGTIQRPTQVVTVSGGAIPPDLVLESAGGSFFDMRPPSEIFADMDARLNRQRQNVLNSPQMLQMLQQPPRPPLPPRY</sequence>
<dbReference type="AlphaFoldDB" id="A0A815YZW6"/>
<name>A0A815YZW6_9BILA</name>
<dbReference type="EMBL" id="CAJNOL010003902">
    <property type="protein sequence ID" value="CAF1576831.1"/>
    <property type="molecule type" value="Genomic_DNA"/>
</dbReference>
<gene>
    <name evidence="3" type="ORF">JXQ802_LOCUS45781</name>
    <name evidence="2" type="ORF">PYM288_LOCUS30110</name>
</gene>
<evidence type="ECO:0000313" key="4">
    <source>
        <dbReference type="Proteomes" id="UP000663870"/>
    </source>
</evidence>
<keyword evidence="4" id="KW-1185">Reference proteome</keyword>
<evidence type="ECO:0000313" key="2">
    <source>
        <dbReference type="EMBL" id="CAF1304885.1"/>
    </source>
</evidence>
<feature type="region of interest" description="Disordered" evidence="1">
    <location>
        <begin position="104"/>
        <end position="124"/>
    </location>
</feature>
<comment type="caution">
    <text evidence="3">The sequence shown here is derived from an EMBL/GenBank/DDBJ whole genome shotgun (WGS) entry which is preliminary data.</text>
</comment>
<dbReference type="Proteomes" id="UP000663854">
    <property type="component" value="Unassembled WGS sequence"/>
</dbReference>
<evidence type="ECO:0000256" key="1">
    <source>
        <dbReference type="SAM" id="MobiDB-lite"/>
    </source>
</evidence>
<organism evidence="3 4">
    <name type="scientific">Rotaria sordida</name>
    <dbReference type="NCBI Taxonomy" id="392033"/>
    <lineage>
        <taxon>Eukaryota</taxon>
        <taxon>Metazoa</taxon>
        <taxon>Spiralia</taxon>
        <taxon>Gnathifera</taxon>
        <taxon>Rotifera</taxon>
        <taxon>Eurotatoria</taxon>
        <taxon>Bdelloidea</taxon>
        <taxon>Philodinida</taxon>
        <taxon>Philodinidae</taxon>
        <taxon>Rotaria</taxon>
    </lineage>
</organism>
<evidence type="ECO:0000313" key="3">
    <source>
        <dbReference type="EMBL" id="CAF1576831.1"/>
    </source>
</evidence>
<dbReference type="EMBL" id="CAJNOH010002659">
    <property type="protein sequence ID" value="CAF1304885.1"/>
    <property type="molecule type" value="Genomic_DNA"/>
</dbReference>
<protein>
    <submittedName>
        <fullName evidence="3">Uncharacterized protein</fullName>
    </submittedName>
</protein>
<proteinExistence type="predicted"/>
<reference evidence="3" key="1">
    <citation type="submission" date="2021-02" db="EMBL/GenBank/DDBJ databases">
        <authorList>
            <person name="Nowell W R."/>
        </authorList>
    </citation>
    <scope>NUCLEOTIDE SEQUENCE</scope>
</reference>
<accession>A0A815YZW6</accession>
<dbReference type="Proteomes" id="UP000663870">
    <property type="component" value="Unassembled WGS sequence"/>
</dbReference>